<proteinExistence type="predicted"/>
<name>A0A9P5MP68_9AGAM</name>
<reference evidence="1" key="1">
    <citation type="submission" date="2019-10" db="EMBL/GenBank/DDBJ databases">
        <authorList>
            <consortium name="DOE Joint Genome Institute"/>
            <person name="Kuo A."/>
            <person name="Miyauchi S."/>
            <person name="Kiss E."/>
            <person name="Drula E."/>
            <person name="Kohler A."/>
            <person name="Sanchez-Garcia M."/>
            <person name="Andreopoulos B."/>
            <person name="Barry K.W."/>
            <person name="Bonito G."/>
            <person name="Buee M."/>
            <person name="Carver A."/>
            <person name="Chen C."/>
            <person name="Cichocki N."/>
            <person name="Clum A."/>
            <person name="Culley D."/>
            <person name="Crous P.W."/>
            <person name="Fauchery L."/>
            <person name="Girlanda M."/>
            <person name="Hayes R."/>
            <person name="Keri Z."/>
            <person name="LaButti K."/>
            <person name="Lipzen A."/>
            <person name="Lombard V."/>
            <person name="Magnuson J."/>
            <person name="Maillard F."/>
            <person name="Morin E."/>
            <person name="Murat C."/>
            <person name="Nolan M."/>
            <person name="Ohm R."/>
            <person name="Pangilinan J."/>
            <person name="Pereira M."/>
            <person name="Perotto S."/>
            <person name="Peter M."/>
            <person name="Riley R."/>
            <person name="Sitrit Y."/>
            <person name="Stielow B."/>
            <person name="Szollosi G."/>
            <person name="Zifcakova L."/>
            <person name="Stursova M."/>
            <person name="Spatafora J.W."/>
            <person name="Tedersoo L."/>
            <person name="Vaario L.-M."/>
            <person name="Yamada A."/>
            <person name="Yan M."/>
            <person name="Wang P."/>
            <person name="Xu J."/>
            <person name="Bruns T."/>
            <person name="Baldrian P."/>
            <person name="Vilgalys R."/>
            <person name="Henrissat B."/>
            <person name="Grigoriev I.V."/>
            <person name="Hibbett D."/>
            <person name="Nagy L.G."/>
            <person name="Martin F.M."/>
        </authorList>
    </citation>
    <scope>NUCLEOTIDE SEQUENCE</scope>
    <source>
        <strain evidence="1">Prilba</strain>
    </source>
</reference>
<dbReference type="Proteomes" id="UP000759537">
    <property type="component" value="Unassembled WGS sequence"/>
</dbReference>
<dbReference type="EMBL" id="WHVB01000026">
    <property type="protein sequence ID" value="KAF8470305.1"/>
    <property type="molecule type" value="Genomic_DNA"/>
</dbReference>
<evidence type="ECO:0000313" key="1">
    <source>
        <dbReference type="EMBL" id="KAF8470305.1"/>
    </source>
</evidence>
<organism evidence="1 2">
    <name type="scientific">Russula ochroleuca</name>
    <dbReference type="NCBI Taxonomy" id="152965"/>
    <lineage>
        <taxon>Eukaryota</taxon>
        <taxon>Fungi</taxon>
        <taxon>Dikarya</taxon>
        <taxon>Basidiomycota</taxon>
        <taxon>Agaricomycotina</taxon>
        <taxon>Agaricomycetes</taxon>
        <taxon>Russulales</taxon>
        <taxon>Russulaceae</taxon>
        <taxon>Russula</taxon>
    </lineage>
</organism>
<dbReference type="OrthoDB" id="4584900at2759"/>
<sequence>MPQSYSGRLEVRWATNGSVAGYVANNPTGGSFGLNDPMLFGDDLYVEYMDSVLMVVNPEFAPPHFVGGSAGPDCSSKVQFANVEPGPFTAFWTLNPLSGALNATWIKHDGSENKPSLAYNPAENVLSFTGHFTSPSTEYPVYIYLSD</sequence>
<dbReference type="AlphaFoldDB" id="A0A9P5MP68"/>
<keyword evidence="2" id="KW-1185">Reference proteome</keyword>
<reference evidence="1" key="2">
    <citation type="journal article" date="2020" name="Nat. Commun.">
        <title>Large-scale genome sequencing of mycorrhizal fungi provides insights into the early evolution of symbiotic traits.</title>
        <authorList>
            <person name="Miyauchi S."/>
            <person name="Kiss E."/>
            <person name="Kuo A."/>
            <person name="Drula E."/>
            <person name="Kohler A."/>
            <person name="Sanchez-Garcia M."/>
            <person name="Morin E."/>
            <person name="Andreopoulos B."/>
            <person name="Barry K.W."/>
            <person name="Bonito G."/>
            <person name="Buee M."/>
            <person name="Carver A."/>
            <person name="Chen C."/>
            <person name="Cichocki N."/>
            <person name="Clum A."/>
            <person name="Culley D."/>
            <person name="Crous P.W."/>
            <person name="Fauchery L."/>
            <person name="Girlanda M."/>
            <person name="Hayes R.D."/>
            <person name="Keri Z."/>
            <person name="LaButti K."/>
            <person name="Lipzen A."/>
            <person name="Lombard V."/>
            <person name="Magnuson J."/>
            <person name="Maillard F."/>
            <person name="Murat C."/>
            <person name="Nolan M."/>
            <person name="Ohm R.A."/>
            <person name="Pangilinan J."/>
            <person name="Pereira M.F."/>
            <person name="Perotto S."/>
            <person name="Peter M."/>
            <person name="Pfister S."/>
            <person name="Riley R."/>
            <person name="Sitrit Y."/>
            <person name="Stielow J.B."/>
            <person name="Szollosi G."/>
            <person name="Zifcakova L."/>
            <person name="Stursova M."/>
            <person name="Spatafora J.W."/>
            <person name="Tedersoo L."/>
            <person name="Vaario L.M."/>
            <person name="Yamada A."/>
            <person name="Yan M."/>
            <person name="Wang P."/>
            <person name="Xu J."/>
            <person name="Bruns T."/>
            <person name="Baldrian P."/>
            <person name="Vilgalys R."/>
            <person name="Dunand C."/>
            <person name="Henrissat B."/>
            <person name="Grigoriev I.V."/>
            <person name="Hibbett D."/>
            <person name="Nagy L.G."/>
            <person name="Martin F.M."/>
        </authorList>
    </citation>
    <scope>NUCLEOTIDE SEQUENCE</scope>
    <source>
        <strain evidence="1">Prilba</strain>
    </source>
</reference>
<protein>
    <submittedName>
        <fullName evidence="1">Uncharacterized protein</fullName>
    </submittedName>
</protein>
<comment type="caution">
    <text evidence="1">The sequence shown here is derived from an EMBL/GenBank/DDBJ whole genome shotgun (WGS) entry which is preliminary data.</text>
</comment>
<evidence type="ECO:0000313" key="2">
    <source>
        <dbReference type="Proteomes" id="UP000759537"/>
    </source>
</evidence>
<accession>A0A9P5MP68</accession>
<gene>
    <name evidence="1" type="ORF">DFH94DRAFT_772236</name>
</gene>